<reference evidence="5 6" key="1">
    <citation type="submission" date="2017-09" db="EMBL/GenBank/DDBJ databases">
        <title>Large-scale bioinformatics analysis of Bacillus genomes uncovers conserved roles of natural products in bacterial physiology.</title>
        <authorList>
            <consortium name="Agbiome Team Llc"/>
            <person name="Bleich R.M."/>
            <person name="Grubbs K.J."/>
            <person name="Santa Maria K.C."/>
            <person name="Allen S.E."/>
            <person name="Farag S."/>
            <person name="Shank E.A."/>
            <person name="Bowers A."/>
        </authorList>
    </citation>
    <scope>NUCLEOTIDE SEQUENCE [LARGE SCALE GENOMIC DNA]</scope>
    <source>
        <strain evidence="4 5">AFS004017</strain>
        <strain evidence="3 6">AFS098222</strain>
    </source>
</reference>
<dbReference type="Proteomes" id="UP000220111">
    <property type="component" value="Unassembled WGS sequence"/>
</dbReference>
<proteinExistence type="predicted"/>
<evidence type="ECO:0000256" key="2">
    <source>
        <dbReference type="SAM" id="SignalP"/>
    </source>
</evidence>
<feature type="coiled-coil region" evidence="1">
    <location>
        <begin position="80"/>
        <end position="107"/>
    </location>
</feature>
<evidence type="ECO:0000256" key="1">
    <source>
        <dbReference type="SAM" id="Coils"/>
    </source>
</evidence>
<evidence type="ECO:0000313" key="3">
    <source>
        <dbReference type="EMBL" id="PDY36647.1"/>
    </source>
</evidence>
<comment type="caution">
    <text evidence="4">The sequence shown here is derived from an EMBL/GenBank/DDBJ whole genome shotgun (WGS) entry which is preliminary data.</text>
</comment>
<dbReference type="AlphaFoldDB" id="A0A2B5GKC8"/>
<dbReference type="EMBL" id="NVPQ01000103">
    <property type="protein sequence ID" value="PDY36647.1"/>
    <property type="molecule type" value="Genomic_DNA"/>
</dbReference>
<dbReference type="Proteomes" id="UP000220045">
    <property type="component" value="Unassembled WGS sequence"/>
</dbReference>
<accession>A0A2B5GKC8</accession>
<evidence type="ECO:0000313" key="5">
    <source>
        <dbReference type="Proteomes" id="UP000220045"/>
    </source>
</evidence>
<dbReference type="PROSITE" id="PS51257">
    <property type="entry name" value="PROKAR_LIPOPROTEIN"/>
    <property type="match status" value="1"/>
</dbReference>
<evidence type="ECO:0000313" key="6">
    <source>
        <dbReference type="Proteomes" id="UP000220111"/>
    </source>
</evidence>
<gene>
    <name evidence="4" type="ORF">CN684_30120</name>
    <name evidence="3" type="ORF">COO17_24765</name>
</gene>
<name>A0A2B5GKC8_9BACI</name>
<evidence type="ECO:0000313" key="4">
    <source>
        <dbReference type="EMBL" id="PEJ00891.1"/>
    </source>
</evidence>
<keyword evidence="1" id="KW-0175">Coiled coil</keyword>
<organism evidence="4 5">
    <name type="scientific">Bacillus wiedmannii</name>
    <dbReference type="NCBI Taxonomy" id="1890302"/>
    <lineage>
        <taxon>Bacteria</taxon>
        <taxon>Bacillati</taxon>
        <taxon>Bacillota</taxon>
        <taxon>Bacilli</taxon>
        <taxon>Bacillales</taxon>
        <taxon>Bacillaceae</taxon>
        <taxon>Bacillus</taxon>
        <taxon>Bacillus cereus group</taxon>
    </lineage>
</organism>
<feature type="signal peptide" evidence="2">
    <location>
        <begin position="1"/>
        <end position="25"/>
    </location>
</feature>
<dbReference type="EMBL" id="NUEL01000067">
    <property type="protein sequence ID" value="PEJ00891.1"/>
    <property type="molecule type" value="Genomic_DNA"/>
</dbReference>
<evidence type="ECO:0008006" key="7">
    <source>
        <dbReference type="Google" id="ProtNLM"/>
    </source>
</evidence>
<sequence length="269" mass="30789">MKLRKVIATLLFPMLLLSACSTLTAEEYLDAVSKEEVDVSGGIEKGNDKSLSVAERKENIDKRISLLEDSKKLSAPSEWKDAHKEYVKKLDLEIENLEKAKKKLTRTSSIFDDYSDKDKEVYDKYDKLFLEKLGVDAREKLYKKNRDLRRVSREEYIKVYQKEIKEFLECFKDAQVPTVDGKVDHLAVMDLVNKARGHLTNIIAIVPPKELDEAAEKFKEANKEFDAALDALFSDPKLTKGETGSTFMSSYLKGLKLNKEFMEKVKTTS</sequence>
<keyword evidence="2" id="KW-0732">Signal</keyword>
<protein>
    <recommendedName>
        <fullName evidence="7">DUF3829 domain-containing protein</fullName>
    </recommendedName>
</protein>
<feature type="chain" id="PRO_5011926015" description="DUF3829 domain-containing protein" evidence="2">
    <location>
        <begin position="26"/>
        <end position="269"/>
    </location>
</feature>
<dbReference type="RefSeq" id="WP_097816043.1">
    <property type="nucleotide sequence ID" value="NZ_JARMRD010000032.1"/>
</dbReference>